<protein>
    <submittedName>
        <fullName evidence="8">RNA polymerase sigma factor for flagellar operon FliA</fullName>
    </submittedName>
</protein>
<dbReference type="InterPro" id="IPR007630">
    <property type="entry name" value="RNA_pol_sigma70_r4"/>
</dbReference>
<keyword evidence="4" id="KW-0804">Transcription</keyword>
<dbReference type="InterPro" id="IPR007627">
    <property type="entry name" value="RNA_pol_sigma70_r2"/>
</dbReference>
<dbReference type="Proteomes" id="UP001519342">
    <property type="component" value="Unassembled WGS sequence"/>
</dbReference>
<dbReference type="SUPFAM" id="SSF88946">
    <property type="entry name" value="Sigma2 domain of RNA polymerase sigma factors"/>
    <property type="match status" value="1"/>
</dbReference>
<dbReference type="EMBL" id="JAGGKS010000004">
    <property type="protein sequence ID" value="MBP1925733.1"/>
    <property type="molecule type" value="Genomic_DNA"/>
</dbReference>
<dbReference type="Gene3D" id="1.20.140.160">
    <property type="match status" value="1"/>
</dbReference>
<evidence type="ECO:0000313" key="9">
    <source>
        <dbReference type="Proteomes" id="UP001519342"/>
    </source>
</evidence>
<dbReference type="PANTHER" id="PTHR30385">
    <property type="entry name" value="SIGMA FACTOR F FLAGELLAR"/>
    <property type="match status" value="1"/>
</dbReference>
<evidence type="ECO:0000256" key="2">
    <source>
        <dbReference type="ARBA" id="ARBA00023082"/>
    </source>
</evidence>
<dbReference type="InterPro" id="IPR013324">
    <property type="entry name" value="RNA_pol_sigma_r3/r4-like"/>
</dbReference>
<evidence type="ECO:0000256" key="1">
    <source>
        <dbReference type="ARBA" id="ARBA00023015"/>
    </source>
</evidence>
<feature type="domain" description="RNA polymerase sigma-70 region 2" evidence="6">
    <location>
        <begin position="28"/>
        <end position="100"/>
    </location>
</feature>
<evidence type="ECO:0000259" key="5">
    <source>
        <dbReference type="Pfam" id="PF04539"/>
    </source>
</evidence>
<gene>
    <name evidence="8" type="ORF">J2Z76_001594</name>
</gene>
<sequence length="253" mass="29721">MKEIQPDNENLWERYAETKDIAIRNQIIEKYSYLVKIIALKIRGVYEQYGDVDDVINEGIIALIDIIDKFDISKNVKFETYATIRVKGAIIDYVRKQDWTPRKVKTDAKILSQAEKELNIKLGRTPNDNEIAEFLQIDMEEYNQIVRNTLGTSIMSFEELVGEANLRDREIKYDYELPEDIYETKELSKVLKESINQLKEKEKLVISLYYKEEIKLKDISKILNISNSRASQIHSMALEKLKKSIKEYLQDKI</sequence>
<keyword evidence="9" id="KW-1185">Reference proteome</keyword>
<dbReference type="Pfam" id="PF04542">
    <property type="entry name" value="Sigma70_r2"/>
    <property type="match status" value="1"/>
</dbReference>
<dbReference type="InterPro" id="IPR013325">
    <property type="entry name" value="RNA_pol_sigma_r2"/>
</dbReference>
<dbReference type="InterPro" id="IPR014284">
    <property type="entry name" value="RNA_pol_sigma-70_dom"/>
</dbReference>
<dbReference type="InterPro" id="IPR007624">
    <property type="entry name" value="RNA_pol_sigma70_r3"/>
</dbReference>
<evidence type="ECO:0000313" key="8">
    <source>
        <dbReference type="EMBL" id="MBP1925733.1"/>
    </source>
</evidence>
<dbReference type="Pfam" id="PF04545">
    <property type="entry name" value="Sigma70_r4"/>
    <property type="match status" value="1"/>
</dbReference>
<keyword evidence="8" id="KW-0966">Cell projection</keyword>
<keyword evidence="1" id="KW-0805">Transcription regulation</keyword>
<dbReference type="SUPFAM" id="SSF88659">
    <property type="entry name" value="Sigma3 and sigma4 domains of RNA polymerase sigma factors"/>
    <property type="match status" value="2"/>
</dbReference>
<feature type="domain" description="RNA polymerase sigma-70 region 4" evidence="7">
    <location>
        <begin position="195"/>
        <end position="243"/>
    </location>
</feature>
<evidence type="ECO:0000259" key="6">
    <source>
        <dbReference type="Pfam" id="PF04542"/>
    </source>
</evidence>
<evidence type="ECO:0000256" key="3">
    <source>
        <dbReference type="ARBA" id="ARBA00023125"/>
    </source>
</evidence>
<dbReference type="Pfam" id="PF04539">
    <property type="entry name" value="Sigma70_r3"/>
    <property type="match status" value="1"/>
</dbReference>
<dbReference type="NCBIfam" id="TIGR02479">
    <property type="entry name" value="FliA_WhiG"/>
    <property type="match status" value="1"/>
</dbReference>
<feature type="domain" description="RNA polymerase sigma-70 region 3" evidence="5">
    <location>
        <begin position="111"/>
        <end position="161"/>
    </location>
</feature>
<name>A0ABS4GDF8_9FIRM</name>
<dbReference type="NCBIfam" id="TIGR02937">
    <property type="entry name" value="sigma70-ECF"/>
    <property type="match status" value="1"/>
</dbReference>
<keyword evidence="8" id="KW-0282">Flagellum</keyword>
<reference evidence="8 9" key="1">
    <citation type="submission" date="2021-03" db="EMBL/GenBank/DDBJ databases">
        <title>Genomic Encyclopedia of Type Strains, Phase IV (KMG-IV): sequencing the most valuable type-strain genomes for metagenomic binning, comparative biology and taxonomic classification.</title>
        <authorList>
            <person name="Goeker M."/>
        </authorList>
    </citation>
    <scope>NUCLEOTIDE SEQUENCE [LARGE SCALE GENOMIC DNA]</scope>
    <source>
        <strain evidence="8 9">DSM 24004</strain>
    </source>
</reference>
<dbReference type="NCBIfam" id="NF005413">
    <property type="entry name" value="PRK06986.1"/>
    <property type="match status" value="1"/>
</dbReference>
<dbReference type="Gene3D" id="1.10.1740.10">
    <property type="match status" value="1"/>
</dbReference>
<dbReference type="PIRSF" id="PIRSF000770">
    <property type="entry name" value="RNA_pol_sigma-SigE/K"/>
    <property type="match status" value="1"/>
</dbReference>
<dbReference type="InterPro" id="IPR000943">
    <property type="entry name" value="RNA_pol_sigma70"/>
</dbReference>
<proteinExistence type="predicted"/>
<keyword evidence="8" id="KW-0969">Cilium</keyword>
<evidence type="ECO:0000259" key="7">
    <source>
        <dbReference type="Pfam" id="PF04545"/>
    </source>
</evidence>
<dbReference type="PANTHER" id="PTHR30385:SF7">
    <property type="entry name" value="RNA POLYMERASE SIGMA FACTOR FLIA"/>
    <property type="match status" value="1"/>
</dbReference>
<evidence type="ECO:0000256" key="4">
    <source>
        <dbReference type="ARBA" id="ARBA00023163"/>
    </source>
</evidence>
<dbReference type="InterPro" id="IPR012845">
    <property type="entry name" value="RNA_pol_sigma_FliA_WhiG"/>
</dbReference>
<organism evidence="8 9">
    <name type="scientific">Sedimentibacter acidaminivorans</name>
    <dbReference type="NCBI Taxonomy" id="913099"/>
    <lineage>
        <taxon>Bacteria</taxon>
        <taxon>Bacillati</taxon>
        <taxon>Bacillota</taxon>
        <taxon>Tissierellia</taxon>
        <taxon>Sedimentibacter</taxon>
    </lineage>
</organism>
<dbReference type="RefSeq" id="WP_209511477.1">
    <property type="nucleotide sequence ID" value="NZ_JAGGKS010000004.1"/>
</dbReference>
<accession>A0ABS4GDF8</accession>
<dbReference type="PRINTS" id="PR00046">
    <property type="entry name" value="SIGMA70FCT"/>
</dbReference>
<comment type="caution">
    <text evidence="8">The sequence shown here is derived from an EMBL/GenBank/DDBJ whole genome shotgun (WGS) entry which is preliminary data.</text>
</comment>
<keyword evidence="2" id="KW-0731">Sigma factor</keyword>
<dbReference type="CDD" id="cd06171">
    <property type="entry name" value="Sigma70_r4"/>
    <property type="match status" value="1"/>
</dbReference>
<keyword evidence="3" id="KW-0238">DNA-binding</keyword>